<organism evidence="1">
    <name type="scientific">marine sediment metagenome</name>
    <dbReference type="NCBI Taxonomy" id="412755"/>
    <lineage>
        <taxon>unclassified sequences</taxon>
        <taxon>metagenomes</taxon>
        <taxon>ecological metagenomes</taxon>
    </lineage>
</organism>
<comment type="caution">
    <text evidence="1">The sequence shown here is derived from an EMBL/GenBank/DDBJ whole genome shotgun (WGS) entry which is preliminary data.</text>
</comment>
<protein>
    <submittedName>
        <fullName evidence="1">Uncharacterized protein</fullName>
    </submittedName>
</protein>
<dbReference type="EMBL" id="LAZR01019549">
    <property type="protein sequence ID" value="KKL92129.1"/>
    <property type="molecule type" value="Genomic_DNA"/>
</dbReference>
<gene>
    <name evidence="1" type="ORF">LCGC14_1887770</name>
</gene>
<reference evidence="1" key="1">
    <citation type="journal article" date="2015" name="Nature">
        <title>Complex archaea that bridge the gap between prokaryotes and eukaryotes.</title>
        <authorList>
            <person name="Spang A."/>
            <person name="Saw J.H."/>
            <person name="Jorgensen S.L."/>
            <person name="Zaremba-Niedzwiedzka K."/>
            <person name="Martijn J."/>
            <person name="Lind A.E."/>
            <person name="van Eijk R."/>
            <person name="Schleper C."/>
            <person name="Guy L."/>
            <person name="Ettema T.J."/>
        </authorList>
    </citation>
    <scope>NUCLEOTIDE SEQUENCE</scope>
</reference>
<proteinExistence type="predicted"/>
<dbReference type="AlphaFoldDB" id="A0A0F9G0A9"/>
<name>A0A0F9G0A9_9ZZZZ</name>
<accession>A0A0F9G0A9</accession>
<sequence length="241" mass="25349">MIGKSPLFDFLELTNTFDFDVFRDPSQFMGDTLFGGYQSTASGGGSATAAIDAGKVGGQIVLDAGTTNGGRSDLSLGLHFQGQLNATIAALVSIDDITDAKVEVGFTDVISGTDAGAVDVKATPTFNALDCALWVFDTTDNTDWEGISTPDGDTTPPTVIEAGIQPVAGTSEWLIVALRDDTVTYIRATASGGVTFTSTPQLLGPTKTTLLTPWAFVQNRAGAKTKLSIRDLWVWQRKTTG</sequence>
<evidence type="ECO:0000313" key="1">
    <source>
        <dbReference type="EMBL" id="KKL92129.1"/>
    </source>
</evidence>